<gene>
    <name evidence="2" type="ORF">C095_10205</name>
</gene>
<dbReference type="Proteomes" id="UP000031184">
    <property type="component" value="Unassembled WGS sequence"/>
</dbReference>
<keyword evidence="1" id="KW-0472">Membrane</keyword>
<proteinExistence type="predicted"/>
<sequence length="43" mass="5014">MIGFLPIFLLFILFFLNIPIAFALMGSSLFFSLFLTIVWIWIS</sequence>
<evidence type="ECO:0000313" key="3">
    <source>
        <dbReference type="Proteomes" id="UP000031184"/>
    </source>
</evidence>
<evidence type="ECO:0000313" key="2">
    <source>
        <dbReference type="EMBL" id="KID48639.1"/>
    </source>
</evidence>
<evidence type="ECO:0000256" key="1">
    <source>
        <dbReference type="SAM" id="Phobius"/>
    </source>
</evidence>
<name>A0A0B4EUS6_9FUSO</name>
<organism evidence="2 3">
    <name type="scientific">Fusobacterium necrophorum subsp. funduliforme B35</name>
    <dbReference type="NCBI Taxonomy" id="1226633"/>
    <lineage>
        <taxon>Bacteria</taxon>
        <taxon>Fusobacteriati</taxon>
        <taxon>Fusobacteriota</taxon>
        <taxon>Fusobacteriia</taxon>
        <taxon>Fusobacteriales</taxon>
        <taxon>Fusobacteriaceae</taxon>
        <taxon>Fusobacterium</taxon>
    </lineage>
</organism>
<feature type="transmembrane region" description="Helical" evidence="1">
    <location>
        <begin position="7"/>
        <end position="40"/>
    </location>
</feature>
<keyword evidence="1" id="KW-0812">Transmembrane</keyword>
<accession>A0A0B4EUS6</accession>
<dbReference type="PATRIC" id="fig|1226633.4.peg.2069"/>
<reference evidence="2 3" key="1">
    <citation type="submission" date="2013-08" db="EMBL/GenBank/DDBJ databases">
        <title>An opportunistic ruminal bacterium that causes liver abscesses in cattle.</title>
        <authorList>
            <person name="Benahmed F.H."/>
            <person name="Rasmussen M."/>
            <person name="Harbottle H."/>
            <person name="Soppet D."/>
            <person name="Nagaraja T.G."/>
            <person name="Davidson M."/>
        </authorList>
    </citation>
    <scope>NUCLEOTIDE SEQUENCE [LARGE SCALE GENOMIC DNA]</scope>
    <source>
        <strain evidence="2 3">B35</strain>
    </source>
</reference>
<keyword evidence="1" id="KW-1133">Transmembrane helix</keyword>
<dbReference type="EMBL" id="AUZI01000023">
    <property type="protein sequence ID" value="KID48639.1"/>
    <property type="molecule type" value="Genomic_DNA"/>
</dbReference>
<comment type="caution">
    <text evidence="2">The sequence shown here is derived from an EMBL/GenBank/DDBJ whole genome shotgun (WGS) entry which is preliminary data.</text>
</comment>
<protein>
    <submittedName>
        <fullName evidence="2">Uncharacterized protein</fullName>
    </submittedName>
</protein>
<dbReference type="AlphaFoldDB" id="A0A0B4EUS6"/>